<sequence>MSDACQDDQPRRVIDGAPDGARENGLLLHRKKFPTNDGENPTLE</sequence>
<accession>U4LT93</accession>
<protein>
    <submittedName>
        <fullName evidence="2">Uncharacterized protein</fullName>
    </submittedName>
</protein>
<dbReference type="AlphaFoldDB" id="U4LT93"/>
<dbReference type="EMBL" id="HF936670">
    <property type="protein sequence ID" value="CCX34944.1"/>
    <property type="molecule type" value="Genomic_DNA"/>
</dbReference>
<evidence type="ECO:0000313" key="3">
    <source>
        <dbReference type="Proteomes" id="UP000018144"/>
    </source>
</evidence>
<evidence type="ECO:0000313" key="2">
    <source>
        <dbReference type="EMBL" id="CCX34944.1"/>
    </source>
</evidence>
<name>U4LT93_PYROM</name>
<proteinExistence type="predicted"/>
<organism evidence="2 3">
    <name type="scientific">Pyronema omphalodes (strain CBS 100304)</name>
    <name type="common">Pyronema confluens</name>
    <dbReference type="NCBI Taxonomy" id="1076935"/>
    <lineage>
        <taxon>Eukaryota</taxon>
        <taxon>Fungi</taxon>
        <taxon>Dikarya</taxon>
        <taxon>Ascomycota</taxon>
        <taxon>Pezizomycotina</taxon>
        <taxon>Pezizomycetes</taxon>
        <taxon>Pezizales</taxon>
        <taxon>Pyronemataceae</taxon>
        <taxon>Pyronema</taxon>
    </lineage>
</organism>
<evidence type="ECO:0000256" key="1">
    <source>
        <dbReference type="SAM" id="MobiDB-lite"/>
    </source>
</evidence>
<reference evidence="2 3" key="1">
    <citation type="journal article" date="2013" name="PLoS Genet.">
        <title>The genome and development-dependent transcriptomes of Pyronema confluens: a window into fungal evolution.</title>
        <authorList>
            <person name="Traeger S."/>
            <person name="Altegoer F."/>
            <person name="Freitag M."/>
            <person name="Gabaldon T."/>
            <person name="Kempken F."/>
            <person name="Kumar A."/>
            <person name="Marcet-Houben M."/>
            <person name="Poggeler S."/>
            <person name="Stajich J.E."/>
            <person name="Nowrousian M."/>
        </authorList>
    </citation>
    <scope>NUCLEOTIDE SEQUENCE [LARGE SCALE GENOMIC DNA]</scope>
    <source>
        <strain evidence="3">CBS 100304</strain>
        <tissue evidence="2">Vegetative mycelium</tissue>
    </source>
</reference>
<feature type="region of interest" description="Disordered" evidence="1">
    <location>
        <begin position="1"/>
        <end position="44"/>
    </location>
</feature>
<dbReference type="Proteomes" id="UP000018144">
    <property type="component" value="Unassembled WGS sequence"/>
</dbReference>
<keyword evidence="3" id="KW-1185">Reference proteome</keyword>
<gene>
    <name evidence="2" type="ORF">PCON_04620</name>
</gene>